<proteinExistence type="predicted"/>
<gene>
    <name evidence="1" type="ORF">NDU88_003114</name>
</gene>
<evidence type="ECO:0000313" key="1">
    <source>
        <dbReference type="EMBL" id="KAJ1215506.1"/>
    </source>
</evidence>
<reference evidence="1" key="1">
    <citation type="journal article" date="2022" name="bioRxiv">
        <title>Sequencing and chromosome-scale assembly of the giantPleurodeles waltlgenome.</title>
        <authorList>
            <person name="Brown T."/>
            <person name="Elewa A."/>
            <person name="Iarovenko S."/>
            <person name="Subramanian E."/>
            <person name="Araus A.J."/>
            <person name="Petzold A."/>
            <person name="Susuki M."/>
            <person name="Suzuki K.-i.T."/>
            <person name="Hayashi T."/>
            <person name="Toyoda A."/>
            <person name="Oliveira C."/>
            <person name="Osipova E."/>
            <person name="Leigh N.D."/>
            <person name="Simon A."/>
            <person name="Yun M.H."/>
        </authorList>
    </citation>
    <scope>NUCLEOTIDE SEQUENCE</scope>
    <source>
        <strain evidence="1">20211129_DDA</strain>
        <tissue evidence="1">Liver</tissue>
    </source>
</reference>
<accession>A0AAV7WS47</accession>
<dbReference type="Proteomes" id="UP001066276">
    <property type="component" value="Chromosome 1_1"/>
</dbReference>
<keyword evidence="2" id="KW-1185">Reference proteome</keyword>
<comment type="caution">
    <text evidence="1">The sequence shown here is derived from an EMBL/GenBank/DDBJ whole genome shotgun (WGS) entry which is preliminary data.</text>
</comment>
<organism evidence="1 2">
    <name type="scientific">Pleurodeles waltl</name>
    <name type="common">Iberian ribbed newt</name>
    <dbReference type="NCBI Taxonomy" id="8319"/>
    <lineage>
        <taxon>Eukaryota</taxon>
        <taxon>Metazoa</taxon>
        <taxon>Chordata</taxon>
        <taxon>Craniata</taxon>
        <taxon>Vertebrata</taxon>
        <taxon>Euteleostomi</taxon>
        <taxon>Amphibia</taxon>
        <taxon>Batrachia</taxon>
        <taxon>Caudata</taxon>
        <taxon>Salamandroidea</taxon>
        <taxon>Salamandridae</taxon>
        <taxon>Pleurodelinae</taxon>
        <taxon>Pleurodeles</taxon>
    </lineage>
</organism>
<name>A0AAV7WS47_PLEWA</name>
<dbReference type="AlphaFoldDB" id="A0AAV7WS47"/>
<evidence type="ECO:0000313" key="2">
    <source>
        <dbReference type="Proteomes" id="UP001066276"/>
    </source>
</evidence>
<sequence length="182" mass="19752">MRRNEVAVLAESAKPSRFMEDAVIKKSLEGAKGAASRIRSLPRRIHLIYSPFRARGRLPQHRGCTSASVCLRLSVSASAYSRPCPRWSANRSSYFPPCALARSLACTFRSEARTAILSSRRPQSSGSSPRLVSLANASLTPRNTKPPSLCHFFNGSASGNAICPPFCRFVGLSVTEYDGSST</sequence>
<protein>
    <submittedName>
        <fullName evidence="1">Uncharacterized protein</fullName>
    </submittedName>
</protein>
<dbReference type="EMBL" id="JANPWB010000001">
    <property type="protein sequence ID" value="KAJ1215506.1"/>
    <property type="molecule type" value="Genomic_DNA"/>
</dbReference>